<organism evidence="1 2">
    <name type="scientific">Cystoisospora suis</name>
    <dbReference type="NCBI Taxonomy" id="483139"/>
    <lineage>
        <taxon>Eukaryota</taxon>
        <taxon>Sar</taxon>
        <taxon>Alveolata</taxon>
        <taxon>Apicomplexa</taxon>
        <taxon>Conoidasida</taxon>
        <taxon>Coccidia</taxon>
        <taxon>Eucoccidiorida</taxon>
        <taxon>Eimeriorina</taxon>
        <taxon>Sarcocystidae</taxon>
        <taxon>Cystoisospora</taxon>
    </lineage>
</organism>
<name>A0A2C6KI16_9APIC</name>
<dbReference type="OrthoDB" id="1739513at2759"/>
<protein>
    <submittedName>
        <fullName evidence="1">Gag-pol fusion protein</fullName>
    </submittedName>
</protein>
<dbReference type="VEuPathDB" id="ToxoDB:CSUI_009428"/>
<evidence type="ECO:0000313" key="1">
    <source>
        <dbReference type="EMBL" id="PHJ16759.1"/>
    </source>
</evidence>
<dbReference type="Proteomes" id="UP000221165">
    <property type="component" value="Unassembled WGS sequence"/>
</dbReference>
<proteinExistence type="predicted"/>
<dbReference type="GO" id="GO:0003676">
    <property type="term" value="F:nucleic acid binding"/>
    <property type="evidence" value="ECO:0007669"/>
    <property type="project" value="InterPro"/>
</dbReference>
<reference evidence="1 2" key="1">
    <citation type="journal article" date="2017" name="Int. J. Parasitol.">
        <title>The genome of the protozoan parasite Cystoisospora suis and a reverse vaccinology approach to identify vaccine candidates.</title>
        <authorList>
            <person name="Palmieri N."/>
            <person name="Shrestha A."/>
            <person name="Ruttkowski B."/>
            <person name="Beck T."/>
            <person name="Vogl C."/>
            <person name="Tomley F."/>
            <person name="Blake D.P."/>
            <person name="Joachim A."/>
        </authorList>
    </citation>
    <scope>NUCLEOTIDE SEQUENCE [LARGE SCALE GENOMIC DNA]</scope>
    <source>
        <strain evidence="1 2">Wien I</strain>
    </source>
</reference>
<dbReference type="InterPro" id="IPR036397">
    <property type="entry name" value="RNaseH_sf"/>
</dbReference>
<accession>A0A2C6KI16</accession>
<dbReference type="GeneID" id="94432755"/>
<dbReference type="RefSeq" id="XP_067918484.1">
    <property type="nucleotide sequence ID" value="XM_068069544.1"/>
</dbReference>
<dbReference type="AlphaFoldDB" id="A0A2C6KI16"/>
<gene>
    <name evidence="1" type="ORF">CSUI_009428</name>
</gene>
<comment type="caution">
    <text evidence="1">The sequence shown here is derived from an EMBL/GenBank/DDBJ whole genome shotgun (WGS) entry which is preliminary data.</text>
</comment>
<evidence type="ECO:0000313" key="2">
    <source>
        <dbReference type="Proteomes" id="UP000221165"/>
    </source>
</evidence>
<sequence>MKTLGNALACSVMDKGGEWDRYCAAIAFAYRTSPHPSTGESPFRVVYRIDSVLPIDRQLTDDTNILAPSLTDRFEYLKKIRNDVFEQLHKRIDHGRANTQVFQLLPGSGLPDQTEFEEARSWPPGIAHRIGCWHPTAVEHSMMS</sequence>
<dbReference type="Gene3D" id="3.30.420.10">
    <property type="entry name" value="Ribonuclease H-like superfamily/Ribonuclease H"/>
    <property type="match status" value="1"/>
</dbReference>
<keyword evidence="2" id="KW-1185">Reference proteome</keyword>
<dbReference type="EMBL" id="MIGC01005613">
    <property type="protein sequence ID" value="PHJ16759.1"/>
    <property type="molecule type" value="Genomic_DNA"/>
</dbReference>